<keyword evidence="3" id="KW-1185">Reference proteome</keyword>
<dbReference type="Proteomes" id="UP000183508">
    <property type="component" value="Unassembled WGS sequence"/>
</dbReference>
<keyword evidence="1" id="KW-0732">Signal</keyword>
<reference evidence="3" key="1">
    <citation type="submission" date="2016-10" db="EMBL/GenBank/DDBJ databases">
        <authorList>
            <person name="Varghese N."/>
        </authorList>
    </citation>
    <scope>NUCLEOTIDE SEQUENCE [LARGE SCALE GENOMIC DNA]</scope>
    <source>
        <strain evidence="3">DSM 17980</strain>
    </source>
</reference>
<dbReference type="EMBL" id="FPBV01000016">
    <property type="protein sequence ID" value="SFU96690.1"/>
    <property type="molecule type" value="Genomic_DNA"/>
</dbReference>
<sequence length="420" mass="45685">MKRWTKACLETAALTLALTACAPLARTAVPGHSEDASDAPANGTRTGMTANVTQASIPAVIPGWRYIDLTPVFGGDAQIVGLQPRESVLTVTASYDTSSAGDIVYQSAPLDLRTWKFSSQGVPAEQPAKYTGPWTLRFGPVNRHKPVQITLVHDGKPAFSLPSSIPGYASLINPAGEDPGSYDNRILGQTGPWLWLAMKGPENPPIPELLWGYRVWDRIVAVNVQTQQVCVFPIPKSTSPVSTWDVTPAFAERNGIVYVGTGSWLGLLPANPTATSKVDVIQAEPASIRQQDETAMLNALQERVTSAADGLALMWNHFVMQGNTKTILDSWIFDPVWLVHGTLPQDIIWALDFPLQEDSAAYQKRAKLVADLEALLHNPLPSAWVALSEPAKLRSYFHATPPTPLPGYTIRQGYYVKIDS</sequence>
<dbReference type="PROSITE" id="PS51257">
    <property type="entry name" value="PROKAR_LIPOPROTEIN"/>
    <property type="match status" value="1"/>
</dbReference>
<name>A0A1I7KGZ1_9BACL</name>
<dbReference type="RefSeq" id="WP_074954154.1">
    <property type="nucleotide sequence ID" value="NZ_FPBV01000016.1"/>
</dbReference>
<evidence type="ECO:0000256" key="1">
    <source>
        <dbReference type="SAM" id="SignalP"/>
    </source>
</evidence>
<proteinExistence type="predicted"/>
<dbReference type="OrthoDB" id="2374110at2"/>
<organism evidence="2 3">
    <name type="scientific">Alicyclobacillus macrosporangiidus</name>
    <dbReference type="NCBI Taxonomy" id="392015"/>
    <lineage>
        <taxon>Bacteria</taxon>
        <taxon>Bacillati</taxon>
        <taxon>Bacillota</taxon>
        <taxon>Bacilli</taxon>
        <taxon>Bacillales</taxon>
        <taxon>Alicyclobacillaceae</taxon>
        <taxon>Alicyclobacillus</taxon>
    </lineage>
</organism>
<evidence type="ECO:0000313" key="2">
    <source>
        <dbReference type="EMBL" id="SFU96690.1"/>
    </source>
</evidence>
<gene>
    <name evidence="2" type="ORF">SAMN05421543_1165</name>
</gene>
<feature type="signal peptide" evidence="1">
    <location>
        <begin position="1"/>
        <end position="22"/>
    </location>
</feature>
<dbReference type="AlphaFoldDB" id="A0A1I7KGZ1"/>
<accession>A0A1I7KGZ1</accession>
<evidence type="ECO:0000313" key="3">
    <source>
        <dbReference type="Proteomes" id="UP000183508"/>
    </source>
</evidence>
<protein>
    <submittedName>
        <fullName evidence="2">Uncharacterized protein</fullName>
    </submittedName>
</protein>
<feature type="chain" id="PRO_5039377734" evidence="1">
    <location>
        <begin position="23"/>
        <end position="420"/>
    </location>
</feature>